<gene>
    <name evidence="2" type="ORF">KXJ69_08285</name>
</gene>
<organism evidence="2 3">
    <name type="scientific">Halomarinibacterium sedimenti</name>
    <dbReference type="NCBI Taxonomy" id="2857106"/>
    <lineage>
        <taxon>Bacteria</taxon>
        <taxon>Pseudomonadati</taxon>
        <taxon>Bacteroidota</taxon>
        <taxon>Flavobacteriia</taxon>
        <taxon>Flavobacteriales</taxon>
        <taxon>Flavobacteriaceae</taxon>
        <taxon>Halomarinibacterium</taxon>
    </lineage>
</organism>
<evidence type="ECO:0000256" key="1">
    <source>
        <dbReference type="SAM" id="Phobius"/>
    </source>
</evidence>
<keyword evidence="3" id="KW-1185">Reference proteome</keyword>
<dbReference type="Proteomes" id="UP001138686">
    <property type="component" value="Unassembled WGS sequence"/>
</dbReference>
<keyword evidence="1" id="KW-0472">Membrane</keyword>
<protein>
    <submittedName>
        <fullName evidence="2">Uncharacterized protein</fullName>
    </submittedName>
</protein>
<accession>A0A9X1JZ15</accession>
<name>A0A9X1JZ15_9FLAO</name>
<keyword evidence="1" id="KW-0812">Transmembrane</keyword>
<comment type="caution">
    <text evidence="2">The sequence shown here is derived from an EMBL/GenBank/DDBJ whole genome shotgun (WGS) entry which is preliminary data.</text>
</comment>
<dbReference type="RefSeq" id="WP_219052550.1">
    <property type="nucleotide sequence ID" value="NZ_JAHWDP010000003.1"/>
</dbReference>
<dbReference type="AlphaFoldDB" id="A0A9X1JZ15"/>
<keyword evidence="1" id="KW-1133">Transmembrane helix</keyword>
<proteinExistence type="predicted"/>
<feature type="transmembrane region" description="Helical" evidence="1">
    <location>
        <begin position="69"/>
        <end position="86"/>
    </location>
</feature>
<sequence length="87" mass="10110">MHGSLSQFKAMLARKKERDDKKRVKNDSSTYNVYDTKPDYGFPKLSDAALEKVKSDIRQKIRAEKRKELIIYGTVFTIIILVILSLF</sequence>
<dbReference type="EMBL" id="JAHWDP010000003">
    <property type="protein sequence ID" value="MBW2938102.1"/>
    <property type="molecule type" value="Genomic_DNA"/>
</dbReference>
<evidence type="ECO:0000313" key="2">
    <source>
        <dbReference type="EMBL" id="MBW2938102.1"/>
    </source>
</evidence>
<evidence type="ECO:0000313" key="3">
    <source>
        <dbReference type="Proteomes" id="UP001138686"/>
    </source>
</evidence>
<reference evidence="2" key="1">
    <citation type="submission" date="2021-07" db="EMBL/GenBank/DDBJ databases">
        <title>Aureisphaera sp. CAU 1614 isolated from sea sediment.</title>
        <authorList>
            <person name="Kim W."/>
        </authorList>
    </citation>
    <scope>NUCLEOTIDE SEQUENCE</scope>
    <source>
        <strain evidence="2">CAU 1614</strain>
    </source>
</reference>